<dbReference type="InterPro" id="IPR036291">
    <property type="entry name" value="NAD(P)-bd_dom_sf"/>
</dbReference>
<dbReference type="Proteomes" id="UP000199675">
    <property type="component" value="Unassembled WGS sequence"/>
</dbReference>
<organism evidence="4 5">
    <name type="scientific">Marinobacter mobilis</name>
    <dbReference type="NCBI Taxonomy" id="488533"/>
    <lineage>
        <taxon>Bacteria</taxon>
        <taxon>Pseudomonadati</taxon>
        <taxon>Pseudomonadota</taxon>
        <taxon>Gammaproteobacteria</taxon>
        <taxon>Pseudomonadales</taxon>
        <taxon>Marinobacteraceae</taxon>
        <taxon>Marinobacter</taxon>
    </lineage>
</organism>
<keyword evidence="5" id="KW-1185">Reference proteome</keyword>
<dbReference type="SUPFAM" id="SSF51735">
    <property type="entry name" value="NAD(P)-binding Rossmann-fold domains"/>
    <property type="match status" value="1"/>
</dbReference>
<evidence type="ECO:0000256" key="2">
    <source>
        <dbReference type="ARBA" id="ARBA00007637"/>
    </source>
</evidence>
<comment type="similarity">
    <text evidence="2">Belongs to the NAD(P)-dependent epimerase/dehydratase family.</text>
</comment>
<protein>
    <submittedName>
        <fullName evidence="4">UDP-glucose 4-epimerase</fullName>
    </submittedName>
</protein>
<accession>A0A1H3DA95</accession>
<dbReference type="Pfam" id="PF01370">
    <property type="entry name" value="Epimerase"/>
    <property type="match status" value="1"/>
</dbReference>
<reference evidence="4 5" key="1">
    <citation type="submission" date="2016-10" db="EMBL/GenBank/DDBJ databases">
        <authorList>
            <person name="de Groot N.N."/>
        </authorList>
    </citation>
    <scope>NUCLEOTIDE SEQUENCE [LARGE SCALE GENOMIC DNA]</scope>
    <source>
        <strain evidence="4 5">CGMCC 1.7059</strain>
    </source>
</reference>
<dbReference type="STRING" id="488533.SAMN04487960_1127"/>
<dbReference type="CDD" id="cd05232">
    <property type="entry name" value="UDP_G4E_4_SDR_e"/>
    <property type="match status" value="1"/>
</dbReference>
<dbReference type="AlphaFoldDB" id="A0A1H3DA95"/>
<feature type="domain" description="NAD-dependent epimerase/dehydratase" evidence="3">
    <location>
        <begin position="6"/>
        <end position="228"/>
    </location>
</feature>
<evidence type="ECO:0000313" key="5">
    <source>
        <dbReference type="Proteomes" id="UP000199675"/>
    </source>
</evidence>
<proteinExistence type="inferred from homology"/>
<name>A0A1H3DA95_9GAMM</name>
<comment type="pathway">
    <text evidence="1">Bacterial outer membrane biogenesis; LPS O-antigen biosynthesis.</text>
</comment>
<dbReference type="InterPro" id="IPR001509">
    <property type="entry name" value="Epimerase_deHydtase"/>
</dbReference>
<gene>
    <name evidence="4" type="ORF">SAMN04487960_1127</name>
</gene>
<evidence type="ECO:0000256" key="1">
    <source>
        <dbReference type="ARBA" id="ARBA00005125"/>
    </source>
</evidence>
<sequence>MLDRRVLVTGSSGFIGWALVRSLVAVDGICVRAASRQERACPDAQEVFRSPDLSPGADWRHCLPDVDVVVHTAARVHVMNDSVVDPLAEFRRVNTEGTLALARQAAEAGVRRFIFLSSVKVNGEGTPPGRPFTASDTPAPSDAYGISKREAEDGLRQLALETGMEVTIIRPVLVYGPGVGANFRRLMVWLVRGIPLPLARVNNHRSLVAVDNLVDLIRVCLVHPAAGNRVFMVSDGDDLSTPDLLRRLGGALGHPARLLSVPEKILRWGLRLVGREDLTNRLCGSLLVDISDTCDQLGWAPPVAVDAALRDTAVEFLAEKRGSRGSGDGLEIDG</sequence>
<dbReference type="Gene3D" id="3.40.50.720">
    <property type="entry name" value="NAD(P)-binding Rossmann-like Domain"/>
    <property type="match status" value="1"/>
</dbReference>
<dbReference type="EMBL" id="FNNE01000012">
    <property type="protein sequence ID" value="SDX63276.1"/>
    <property type="molecule type" value="Genomic_DNA"/>
</dbReference>
<dbReference type="RefSeq" id="WP_217634588.1">
    <property type="nucleotide sequence ID" value="NZ_FNNE01000012.1"/>
</dbReference>
<dbReference type="PANTHER" id="PTHR43000">
    <property type="entry name" value="DTDP-D-GLUCOSE 4,6-DEHYDRATASE-RELATED"/>
    <property type="match status" value="1"/>
</dbReference>
<evidence type="ECO:0000313" key="4">
    <source>
        <dbReference type="EMBL" id="SDX63276.1"/>
    </source>
</evidence>
<evidence type="ECO:0000259" key="3">
    <source>
        <dbReference type="Pfam" id="PF01370"/>
    </source>
</evidence>